<dbReference type="GO" id="GO:0019843">
    <property type="term" value="F:rRNA binding"/>
    <property type="evidence" value="ECO:0007669"/>
    <property type="project" value="UniProtKB-UniRule"/>
</dbReference>
<evidence type="ECO:0000313" key="6">
    <source>
        <dbReference type="EMBL" id="KKR99456.1"/>
    </source>
</evidence>
<comment type="caution">
    <text evidence="6">The sequence shown here is derived from an EMBL/GenBank/DDBJ whole genome shotgun (WGS) entry which is preliminary data.</text>
</comment>
<keyword evidence="2 5" id="KW-0689">Ribosomal protein</keyword>
<reference evidence="6 7" key="1">
    <citation type="journal article" date="2015" name="Nature">
        <title>rRNA introns, odd ribosomes, and small enigmatic genomes across a large radiation of phyla.</title>
        <authorList>
            <person name="Brown C.T."/>
            <person name="Hug L.A."/>
            <person name="Thomas B.C."/>
            <person name="Sharon I."/>
            <person name="Castelle C.J."/>
            <person name="Singh A."/>
            <person name="Wilkins M.J."/>
            <person name="Williams K.H."/>
            <person name="Banfield J.F."/>
        </authorList>
    </citation>
    <scope>NUCLEOTIDE SEQUENCE [LARGE SCALE GENOMIC DNA]</scope>
</reference>
<gene>
    <name evidence="5" type="primary">rpsH</name>
    <name evidence="6" type="ORF">UU49_C0006G0012</name>
</gene>
<name>A0A0G0VIM3_9BACT</name>
<dbReference type="GO" id="GO:1990904">
    <property type="term" value="C:ribonucleoprotein complex"/>
    <property type="evidence" value="ECO:0007669"/>
    <property type="project" value="UniProtKB-KW"/>
</dbReference>
<dbReference type="Proteomes" id="UP000034108">
    <property type="component" value="Unassembled WGS sequence"/>
</dbReference>
<dbReference type="InterPro" id="IPR000630">
    <property type="entry name" value="Ribosomal_uS8"/>
</dbReference>
<dbReference type="InterPro" id="IPR035987">
    <property type="entry name" value="Ribosomal_uS8_sf"/>
</dbReference>
<evidence type="ECO:0000256" key="1">
    <source>
        <dbReference type="ARBA" id="ARBA00006471"/>
    </source>
</evidence>
<dbReference type="NCBIfam" id="NF001109">
    <property type="entry name" value="PRK00136.1"/>
    <property type="match status" value="1"/>
</dbReference>
<comment type="subunit">
    <text evidence="5">Part of the 30S ribosomal subunit. Contacts proteins S5 and S12.</text>
</comment>
<dbReference type="GO" id="GO:0006412">
    <property type="term" value="P:translation"/>
    <property type="evidence" value="ECO:0007669"/>
    <property type="project" value="UniProtKB-UniRule"/>
</dbReference>
<comment type="function">
    <text evidence="5">One of the primary rRNA binding proteins, it binds directly to 16S rRNA central domain where it helps coordinate assembly of the platform of the 30S subunit.</text>
</comment>
<evidence type="ECO:0000256" key="4">
    <source>
        <dbReference type="ARBA" id="ARBA00035258"/>
    </source>
</evidence>
<dbReference type="Gene3D" id="3.30.1490.10">
    <property type="match status" value="1"/>
</dbReference>
<dbReference type="GO" id="GO:0003735">
    <property type="term" value="F:structural constituent of ribosome"/>
    <property type="evidence" value="ECO:0007669"/>
    <property type="project" value="InterPro"/>
</dbReference>
<dbReference type="HAMAP" id="MF_01302_B">
    <property type="entry name" value="Ribosomal_uS8_B"/>
    <property type="match status" value="1"/>
</dbReference>
<keyword evidence="3 5" id="KW-0687">Ribonucleoprotein</keyword>
<evidence type="ECO:0000256" key="5">
    <source>
        <dbReference type="HAMAP-Rule" id="MF_01302"/>
    </source>
</evidence>
<dbReference type="EMBL" id="LCAV01000006">
    <property type="protein sequence ID" value="KKR99456.1"/>
    <property type="molecule type" value="Genomic_DNA"/>
</dbReference>
<dbReference type="AlphaFoldDB" id="A0A0G0VIM3"/>
<evidence type="ECO:0000256" key="2">
    <source>
        <dbReference type="ARBA" id="ARBA00022980"/>
    </source>
</evidence>
<dbReference type="GO" id="GO:0005737">
    <property type="term" value="C:cytoplasm"/>
    <property type="evidence" value="ECO:0007669"/>
    <property type="project" value="UniProtKB-ARBA"/>
</dbReference>
<dbReference type="PANTHER" id="PTHR11758">
    <property type="entry name" value="40S RIBOSOMAL PROTEIN S15A"/>
    <property type="match status" value="1"/>
</dbReference>
<keyword evidence="5" id="KW-0699">rRNA-binding</keyword>
<accession>A0A0G0VIM3</accession>
<comment type="similarity">
    <text evidence="1 5">Belongs to the universal ribosomal protein uS8 family.</text>
</comment>
<dbReference type="Gene3D" id="3.30.1370.30">
    <property type="match status" value="1"/>
</dbReference>
<dbReference type="GO" id="GO:0005840">
    <property type="term" value="C:ribosome"/>
    <property type="evidence" value="ECO:0007669"/>
    <property type="project" value="UniProtKB-KW"/>
</dbReference>
<protein>
    <recommendedName>
        <fullName evidence="4 5">Small ribosomal subunit protein uS8</fullName>
    </recommendedName>
</protein>
<dbReference type="FunFam" id="3.30.1490.10:FF:000001">
    <property type="entry name" value="30S ribosomal protein S8"/>
    <property type="match status" value="1"/>
</dbReference>
<dbReference type="STRING" id="1619048.UU49_C0006G0012"/>
<dbReference type="Pfam" id="PF00410">
    <property type="entry name" value="Ribosomal_S8"/>
    <property type="match status" value="1"/>
</dbReference>
<sequence length="121" mass="13708">MLTRIRNGLLARKKEVVFPFSKMKMGIAQILEKEGLIAKVEKTEVFPENIKVELKYVNKEPVITSLKRVSVPSRRMYVNKDQLPKVRNSMGIAIISTSQGLMTNKEAGQKKIGGELLCEIY</sequence>
<keyword evidence="5" id="KW-0694">RNA-binding</keyword>
<dbReference type="SUPFAM" id="SSF56047">
    <property type="entry name" value="Ribosomal protein S8"/>
    <property type="match status" value="1"/>
</dbReference>
<evidence type="ECO:0000256" key="3">
    <source>
        <dbReference type="ARBA" id="ARBA00023274"/>
    </source>
</evidence>
<dbReference type="PATRIC" id="fig|1619048.3.peg.266"/>
<evidence type="ECO:0000313" key="7">
    <source>
        <dbReference type="Proteomes" id="UP000034108"/>
    </source>
</evidence>
<proteinExistence type="inferred from homology"/>
<organism evidence="6 7">
    <name type="scientific">Candidatus Magasanikbacteria bacterium GW2011_GWC2_41_17</name>
    <dbReference type="NCBI Taxonomy" id="1619048"/>
    <lineage>
        <taxon>Bacteria</taxon>
        <taxon>Candidatus Magasanikiibacteriota</taxon>
    </lineage>
</organism>